<dbReference type="Proteomes" id="UP000182649">
    <property type="component" value="Unassembled WGS sequence"/>
</dbReference>
<reference evidence="1 2" key="1">
    <citation type="submission" date="2016-10" db="EMBL/GenBank/DDBJ databases">
        <authorList>
            <person name="de Groot N.N."/>
        </authorList>
    </citation>
    <scope>NUCLEOTIDE SEQUENCE [LARGE SCALE GENOMIC DNA]</scope>
    <source>
        <strain evidence="1 2">Nl14</strain>
    </source>
</reference>
<evidence type="ECO:0000313" key="1">
    <source>
        <dbReference type="EMBL" id="SFU38104.1"/>
    </source>
</evidence>
<proteinExistence type="predicted"/>
<gene>
    <name evidence="1" type="ORF">SAMN05216417_10284</name>
</gene>
<dbReference type="EMBL" id="FPBZ01000002">
    <property type="protein sequence ID" value="SFU38104.1"/>
    <property type="molecule type" value="Genomic_DNA"/>
</dbReference>
<protein>
    <submittedName>
        <fullName evidence="1">Uncharacterized protein</fullName>
    </submittedName>
</protein>
<sequence>MLLCLFIDSLFDKPVLSLFDLRQAQDEREDEGLVGAGDEGFNTNSTSFSRPIRVLISMRKGKLAEGLKLGLR</sequence>
<evidence type="ECO:0000313" key="2">
    <source>
        <dbReference type="Proteomes" id="UP000182649"/>
    </source>
</evidence>
<name>A0A1I7FPI6_9PROT</name>
<dbReference type="AlphaFoldDB" id="A0A1I7FPI6"/>
<accession>A0A1I7FPI6</accession>
<organism evidence="1 2">
    <name type="scientific">Nitrosospira multiformis</name>
    <dbReference type="NCBI Taxonomy" id="1231"/>
    <lineage>
        <taxon>Bacteria</taxon>
        <taxon>Pseudomonadati</taxon>
        <taxon>Pseudomonadota</taxon>
        <taxon>Betaproteobacteria</taxon>
        <taxon>Nitrosomonadales</taxon>
        <taxon>Nitrosomonadaceae</taxon>
        <taxon>Nitrosospira</taxon>
    </lineage>
</organism>